<dbReference type="InterPro" id="IPR016039">
    <property type="entry name" value="Thiolase-like"/>
</dbReference>
<dbReference type="RefSeq" id="WP_179169208.1">
    <property type="nucleotide sequence ID" value="NZ_CP058529.1"/>
</dbReference>
<organism evidence="2 3">
    <name type="scientific">Halorarum halophilum</name>
    <dbReference type="NCBI Taxonomy" id="2743090"/>
    <lineage>
        <taxon>Archaea</taxon>
        <taxon>Methanobacteriati</taxon>
        <taxon>Methanobacteriota</taxon>
        <taxon>Stenosarchaea group</taxon>
        <taxon>Halobacteria</taxon>
        <taxon>Halobacteriales</taxon>
        <taxon>Haloferacaceae</taxon>
        <taxon>Halorarum</taxon>
    </lineage>
</organism>
<dbReference type="GO" id="GO:0016746">
    <property type="term" value="F:acyltransferase activity"/>
    <property type="evidence" value="ECO:0007669"/>
    <property type="project" value="InterPro"/>
</dbReference>
<keyword evidence="3" id="KW-1185">Reference proteome</keyword>
<evidence type="ECO:0000256" key="1">
    <source>
        <dbReference type="ARBA" id="ARBA00023229"/>
    </source>
</evidence>
<dbReference type="Gene3D" id="3.40.47.10">
    <property type="match status" value="1"/>
</dbReference>
<dbReference type="KEGG" id="halg:HUG10_08740"/>
<gene>
    <name evidence="2" type="ORF">HUG10_08740</name>
</gene>
<protein>
    <recommendedName>
        <fullName evidence="4">Hydroxymethylglutaryl-CoA synthase</fullName>
    </recommendedName>
</protein>
<proteinExistence type="predicted"/>
<keyword evidence="1" id="KW-0414">Isoprene biosynthesis</keyword>
<dbReference type="SUPFAM" id="SSF53901">
    <property type="entry name" value="Thiolase-like"/>
    <property type="match status" value="2"/>
</dbReference>
<dbReference type="EMBL" id="CP058529">
    <property type="protein sequence ID" value="QLG27633.1"/>
    <property type="molecule type" value="Genomic_DNA"/>
</dbReference>
<dbReference type="OrthoDB" id="9573at2157"/>
<dbReference type="AlphaFoldDB" id="A0A7D5GZP5"/>
<accession>A0A7D5GZP5</accession>
<sequence>MTDPNAIESAAAYVPRYRITADEVREALGGFDARGVEEKRVAGYDEDAVTMAVEAARDAIDDSTHGREEIGTLALGTTTPPVDEGDVGAQVAEILGLDGGVEVAVHTQSTRAGTRALLSALRADGPALAVVSDCPRGSPDDAVDHAAGAGAVAVVTSATGAVDVTGVATYTREYAGTRFRRRGSVTVESYDATAYERDAYTTTVAGAVERLHGSPTALAVTAPDGSLPHRAGRSFDGPVYHLADEFGNTGAASAPFALLAAWDAGEESVALVGYGDGASADALAVEGSLRVDWGRPAETVSYSEYLRKRGLLLPEGGER</sequence>
<evidence type="ECO:0008006" key="4">
    <source>
        <dbReference type="Google" id="ProtNLM"/>
    </source>
</evidence>
<dbReference type="Proteomes" id="UP000509750">
    <property type="component" value="Chromosome"/>
</dbReference>
<evidence type="ECO:0000313" key="2">
    <source>
        <dbReference type="EMBL" id="QLG27633.1"/>
    </source>
</evidence>
<dbReference type="GO" id="GO:0008299">
    <property type="term" value="P:isoprenoid biosynthetic process"/>
    <property type="evidence" value="ECO:0007669"/>
    <property type="project" value="UniProtKB-KW"/>
</dbReference>
<reference evidence="2 3" key="1">
    <citation type="submission" date="2020-07" db="EMBL/GenBank/DDBJ databases">
        <title>Gai3-2, isolated from salt lake.</title>
        <authorList>
            <person name="Cui H."/>
            <person name="Shi X."/>
        </authorList>
    </citation>
    <scope>NUCLEOTIDE SEQUENCE [LARGE SCALE GENOMIC DNA]</scope>
    <source>
        <strain evidence="2 3">Gai3-2</strain>
    </source>
</reference>
<evidence type="ECO:0000313" key="3">
    <source>
        <dbReference type="Proteomes" id="UP000509750"/>
    </source>
</evidence>
<dbReference type="GeneID" id="56028915"/>
<name>A0A7D5GZP5_9EURY</name>